<dbReference type="EMBL" id="JARQZJ010000003">
    <property type="protein sequence ID" value="KAK9870635.1"/>
    <property type="molecule type" value="Genomic_DNA"/>
</dbReference>
<gene>
    <name evidence="1" type="ORF">WA026_008197</name>
</gene>
<comment type="caution">
    <text evidence="1">The sequence shown here is derived from an EMBL/GenBank/DDBJ whole genome shotgun (WGS) entry which is preliminary data.</text>
</comment>
<proteinExistence type="predicted"/>
<dbReference type="AlphaFoldDB" id="A0AAW1TS79"/>
<dbReference type="Proteomes" id="UP001431783">
    <property type="component" value="Unassembled WGS sequence"/>
</dbReference>
<name>A0AAW1TS79_9CUCU</name>
<organism evidence="1 2">
    <name type="scientific">Henosepilachna vigintioctopunctata</name>
    <dbReference type="NCBI Taxonomy" id="420089"/>
    <lineage>
        <taxon>Eukaryota</taxon>
        <taxon>Metazoa</taxon>
        <taxon>Ecdysozoa</taxon>
        <taxon>Arthropoda</taxon>
        <taxon>Hexapoda</taxon>
        <taxon>Insecta</taxon>
        <taxon>Pterygota</taxon>
        <taxon>Neoptera</taxon>
        <taxon>Endopterygota</taxon>
        <taxon>Coleoptera</taxon>
        <taxon>Polyphaga</taxon>
        <taxon>Cucujiformia</taxon>
        <taxon>Coccinelloidea</taxon>
        <taxon>Coccinellidae</taxon>
        <taxon>Epilachninae</taxon>
        <taxon>Epilachnini</taxon>
        <taxon>Henosepilachna</taxon>
    </lineage>
</organism>
<evidence type="ECO:0000313" key="2">
    <source>
        <dbReference type="Proteomes" id="UP001431783"/>
    </source>
</evidence>
<keyword evidence="2" id="KW-1185">Reference proteome</keyword>
<reference evidence="1 2" key="1">
    <citation type="submission" date="2023-03" db="EMBL/GenBank/DDBJ databases">
        <title>Genome insight into feeding habits of ladybird beetles.</title>
        <authorList>
            <person name="Li H.-S."/>
            <person name="Huang Y.-H."/>
            <person name="Pang H."/>
        </authorList>
    </citation>
    <scope>NUCLEOTIDE SEQUENCE [LARGE SCALE GENOMIC DNA]</scope>
    <source>
        <strain evidence="1">SYSU_2023b</strain>
        <tissue evidence="1">Whole body</tissue>
    </source>
</reference>
<accession>A0AAW1TS79</accession>
<protein>
    <submittedName>
        <fullName evidence="1">Uncharacterized protein</fullName>
    </submittedName>
</protein>
<evidence type="ECO:0000313" key="1">
    <source>
        <dbReference type="EMBL" id="KAK9870635.1"/>
    </source>
</evidence>
<sequence length="111" mass="12175">MAEQKRQIGTSTTICYTTTAFTSVKSLKSCQYQYNISITTSLKLALTKEIFYYPSVLLESKNSGFLGNSADLPLSELLVLTLALQWITPSEGGRFQVPSPHTPVEVPVIGD</sequence>